<comment type="pathway">
    <text evidence="1">Cofactor biosynthesis; adenosylcobalamin biosynthesis.</text>
</comment>
<dbReference type="InterPro" id="IPR006365">
    <property type="entry name" value="Cbl_synth_CobL"/>
</dbReference>
<evidence type="ECO:0000313" key="8">
    <source>
        <dbReference type="Proteomes" id="UP000198504"/>
    </source>
</evidence>
<evidence type="ECO:0000256" key="4">
    <source>
        <dbReference type="ARBA" id="ARBA00022679"/>
    </source>
</evidence>
<keyword evidence="4 7" id="KW-0808">Transferase</keyword>
<evidence type="ECO:0000256" key="5">
    <source>
        <dbReference type="ARBA" id="ARBA00022691"/>
    </source>
</evidence>
<dbReference type="PIRSF" id="PIRSF036428">
    <property type="entry name" value="CobL"/>
    <property type="match status" value="1"/>
</dbReference>
<protein>
    <submittedName>
        <fullName evidence="7">Precorrin-6Y C5,15-methyltransferase (Decarboxylating)</fullName>
    </submittedName>
</protein>
<keyword evidence="2" id="KW-0169">Cobalamin biosynthesis</keyword>
<dbReference type="Pfam" id="PF00590">
    <property type="entry name" value="TP_methylase"/>
    <property type="match status" value="1"/>
</dbReference>
<dbReference type="Gene3D" id="3.40.50.150">
    <property type="entry name" value="Vaccinia Virus protein VP39"/>
    <property type="match status" value="1"/>
</dbReference>
<keyword evidence="5" id="KW-0949">S-adenosyl-L-methionine</keyword>
<dbReference type="InterPro" id="IPR014008">
    <property type="entry name" value="Cbl_synth_MTase_CbiT"/>
</dbReference>
<dbReference type="Proteomes" id="UP000198504">
    <property type="component" value="Unassembled WGS sequence"/>
</dbReference>
<accession>A0A1H9NU63</accession>
<dbReference type="InterPro" id="IPR029063">
    <property type="entry name" value="SAM-dependent_MTases_sf"/>
</dbReference>
<dbReference type="GO" id="GO:0009236">
    <property type="term" value="P:cobalamin biosynthetic process"/>
    <property type="evidence" value="ECO:0007669"/>
    <property type="project" value="UniProtKB-UniPathway"/>
</dbReference>
<dbReference type="GO" id="GO:0008276">
    <property type="term" value="F:protein methyltransferase activity"/>
    <property type="evidence" value="ECO:0007669"/>
    <property type="project" value="InterPro"/>
</dbReference>
<dbReference type="CDD" id="cd02440">
    <property type="entry name" value="AdoMet_MTases"/>
    <property type="match status" value="1"/>
</dbReference>
<dbReference type="STRING" id="1036181.SAMN05421756_1226"/>
<organism evidence="7 8">
    <name type="scientific">Microlunatus flavus</name>
    <dbReference type="NCBI Taxonomy" id="1036181"/>
    <lineage>
        <taxon>Bacteria</taxon>
        <taxon>Bacillati</taxon>
        <taxon>Actinomycetota</taxon>
        <taxon>Actinomycetes</taxon>
        <taxon>Propionibacteriales</taxon>
        <taxon>Propionibacteriaceae</taxon>
        <taxon>Microlunatus</taxon>
    </lineage>
</organism>
<dbReference type="AlphaFoldDB" id="A0A1H9NU63"/>
<dbReference type="PANTHER" id="PTHR43182">
    <property type="entry name" value="COBALT-PRECORRIN-6B C(15)-METHYLTRANSFERASE (DECARBOXYLATING)"/>
    <property type="match status" value="1"/>
</dbReference>
<dbReference type="InterPro" id="IPR000878">
    <property type="entry name" value="4pyrrol_Mease"/>
</dbReference>
<sequence>MRGGPYPEPVVVDVVGLPAVGWSGLGEAERALVTAAEVLLGAPRHLGLVPEVDGQERHAWPSPLRPQLPAFLEAYAGRRVVALASGDPLVAGIGSTLVDLLGPDAVRVHPAVSSVALAGARMGWDAATFEVVRIASEGAQEVWPLLAPGRRLVALSRDARTPAAVAQVLVDAGFGLSVVTVLADLGTPAETRQEVLAATGVEGDVPALNVVCVACATDQPEADGSPVPGLPDDAYEHDGQLSKRVVRAAALAHLRPASGDLLWDLGAGAGSVGIEWCRAVAGARAIAVERDGERAARITRNARHLGVPGLQVISGVNADALTWLPAPDAVFVGGGADTGLLHTVLAMLRPGGRLVVHAVTVETEALLLDLQATLGGELTRLSVETLGPLGRFRGWVPARPVVQWSLVTAAAGRGDEPSQEEETAR</sequence>
<dbReference type="InterPro" id="IPR012818">
    <property type="entry name" value="CbiE"/>
</dbReference>
<dbReference type="CDD" id="cd11644">
    <property type="entry name" value="Precorrin-6Y-MT"/>
    <property type="match status" value="1"/>
</dbReference>
<dbReference type="EMBL" id="FOFA01000022">
    <property type="protein sequence ID" value="SER39431.1"/>
    <property type="molecule type" value="Genomic_DNA"/>
</dbReference>
<keyword evidence="3 7" id="KW-0489">Methyltransferase</keyword>
<evidence type="ECO:0000313" key="7">
    <source>
        <dbReference type="EMBL" id="SER39431.1"/>
    </source>
</evidence>
<dbReference type="UniPathway" id="UPA00148"/>
<dbReference type="InterPro" id="IPR050714">
    <property type="entry name" value="Cobalamin_biosynth_MTase"/>
</dbReference>
<keyword evidence="8" id="KW-1185">Reference proteome</keyword>
<dbReference type="PANTHER" id="PTHR43182:SF1">
    <property type="entry name" value="COBALT-PRECORRIN-7 C(5)-METHYLTRANSFERASE"/>
    <property type="match status" value="1"/>
</dbReference>
<dbReference type="Gene3D" id="3.40.1010.10">
    <property type="entry name" value="Cobalt-precorrin-4 Transmethylase, Domain 1"/>
    <property type="match status" value="1"/>
</dbReference>
<dbReference type="InterPro" id="IPR035996">
    <property type="entry name" value="4pyrrol_Methylase_sf"/>
</dbReference>
<dbReference type="NCBIfam" id="TIGR02469">
    <property type="entry name" value="CbiT"/>
    <property type="match status" value="1"/>
</dbReference>
<evidence type="ECO:0000256" key="3">
    <source>
        <dbReference type="ARBA" id="ARBA00022603"/>
    </source>
</evidence>
<dbReference type="SUPFAM" id="SSF53790">
    <property type="entry name" value="Tetrapyrrole methylase"/>
    <property type="match status" value="1"/>
</dbReference>
<evidence type="ECO:0000256" key="1">
    <source>
        <dbReference type="ARBA" id="ARBA00004953"/>
    </source>
</evidence>
<feature type="domain" description="Tetrapyrrole methylase" evidence="6">
    <location>
        <begin position="72"/>
        <end position="192"/>
    </location>
</feature>
<name>A0A1H9NU63_9ACTN</name>
<evidence type="ECO:0000256" key="2">
    <source>
        <dbReference type="ARBA" id="ARBA00022573"/>
    </source>
</evidence>
<evidence type="ECO:0000259" key="6">
    <source>
        <dbReference type="Pfam" id="PF00590"/>
    </source>
</evidence>
<gene>
    <name evidence="7" type="ORF">SAMN05421756_1226</name>
</gene>
<reference evidence="8" key="1">
    <citation type="submission" date="2016-10" db="EMBL/GenBank/DDBJ databases">
        <authorList>
            <person name="Varghese N."/>
            <person name="Submissions S."/>
        </authorList>
    </citation>
    <scope>NUCLEOTIDE SEQUENCE [LARGE SCALE GENOMIC DNA]</scope>
    <source>
        <strain evidence="8">CGMCC 4.6856</strain>
    </source>
</reference>
<dbReference type="InterPro" id="IPR014777">
    <property type="entry name" value="4pyrrole_Mease_sub1"/>
</dbReference>
<dbReference type="SUPFAM" id="SSF53335">
    <property type="entry name" value="S-adenosyl-L-methionine-dependent methyltransferases"/>
    <property type="match status" value="1"/>
</dbReference>
<dbReference type="NCBIfam" id="TIGR02467">
    <property type="entry name" value="CbiE"/>
    <property type="match status" value="1"/>
</dbReference>
<proteinExistence type="predicted"/>
<dbReference type="GO" id="GO:0032259">
    <property type="term" value="P:methylation"/>
    <property type="evidence" value="ECO:0007669"/>
    <property type="project" value="UniProtKB-KW"/>
</dbReference>